<evidence type="ECO:0000313" key="2">
    <source>
        <dbReference type="Proteomes" id="UP000070155"/>
    </source>
</evidence>
<name>A0A133UL03_9EURY</name>
<sequence>MTEVKVTIPAYLPDPSDEEIEEIENLLAKFGNVRRRAYSMKNKKGMSKSEISPILQEETGLNRRYCDDAYNSIKDLPSIVGDLPRGKLKMSGHEDVPVPFCNYRPDSDEVEIETDKYVRLTL</sequence>
<reference evidence="1 2" key="1">
    <citation type="journal article" date="2016" name="Sci. Rep.">
        <title>Metabolic traits of an uncultured archaeal lineage -MSBL1- from brine pools of the Red Sea.</title>
        <authorList>
            <person name="Mwirichia R."/>
            <person name="Alam I."/>
            <person name="Rashid M."/>
            <person name="Vinu M."/>
            <person name="Ba-Alawi W."/>
            <person name="Anthony Kamau A."/>
            <person name="Kamanda Ngugi D."/>
            <person name="Goker M."/>
            <person name="Klenk H.P."/>
            <person name="Bajic V."/>
            <person name="Stingl U."/>
        </authorList>
    </citation>
    <scope>NUCLEOTIDE SEQUENCE [LARGE SCALE GENOMIC DNA]</scope>
    <source>
        <strain evidence="1">SCGC-AAA259I07</strain>
    </source>
</reference>
<dbReference type="Proteomes" id="UP000070155">
    <property type="component" value="Unassembled WGS sequence"/>
</dbReference>
<keyword evidence="2" id="KW-1185">Reference proteome</keyword>
<protein>
    <submittedName>
        <fullName evidence="1">Uncharacterized protein</fullName>
    </submittedName>
</protein>
<evidence type="ECO:0000313" key="1">
    <source>
        <dbReference type="EMBL" id="KXA94863.1"/>
    </source>
</evidence>
<dbReference type="AlphaFoldDB" id="A0A133UL03"/>
<comment type="caution">
    <text evidence="1">The sequence shown here is derived from an EMBL/GenBank/DDBJ whole genome shotgun (WGS) entry which is preliminary data.</text>
</comment>
<dbReference type="EMBL" id="LHXQ01000025">
    <property type="protein sequence ID" value="KXA94863.1"/>
    <property type="molecule type" value="Genomic_DNA"/>
</dbReference>
<gene>
    <name evidence="1" type="ORF">AKJ36_02085</name>
</gene>
<accession>A0A133UL03</accession>
<organism evidence="1 2">
    <name type="scientific">candidate division MSBL1 archaeon SCGC-AAA259I07</name>
    <dbReference type="NCBI Taxonomy" id="1698266"/>
    <lineage>
        <taxon>Archaea</taxon>
        <taxon>Methanobacteriati</taxon>
        <taxon>Methanobacteriota</taxon>
        <taxon>candidate division MSBL1</taxon>
    </lineage>
</organism>
<proteinExistence type="predicted"/>